<gene>
    <name evidence="8" type="ORF">L211DRAFT_807209</name>
</gene>
<dbReference type="PROSITE" id="PS51194">
    <property type="entry name" value="HELICASE_CTER"/>
    <property type="match status" value="1"/>
</dbReference>
<evidence type="ECO:0000259" key="6">
    <source>
        <dbReference type="PROSITE" id="PS51192"/>
    </source>
</evidence>
<dbReference type="PANTHER" id="PTHR44533">
    <property type="entry name" value="DEAD/H RNA HELICASE, PUTATIVE-RELATED"/>
    <property type="match status" value="1"/>
</dbReference>
<dbReference type="EMBL" id="ML121539">
    <property type="protein sequence ID" value="RPB25137.1"/>
    <property type="molecule type" value="Genomic_DNA"/>
</dbReference>
<dbReference type="GO" id="GO:0016787">
    <property type="term" value="F:hydrolase activity"/>
    <property type="evidence" value="ECO:0007669"/>
    <property type="project" value="UniProtKB-KW"/>
</dbReference>
<feature type="region of interest" description="Disordered" evidence="5">
    <location>
        <begin position="1911"/>
        <end position="1935"/>
    </location>
</feature>
<name>A0A3N4LQD9_9PEZI</name>
<evidence type="ECO:0000313" key="9">
    <source>
        <dbReference type="Proteomes" id="UP000267821"/>
    </source>
</evidence>
<keyword evidence="9" id="KW-1185">Reference proteome</keyword>
<keyword evidence="1" id="KW-0547">Nucleotide-binding</keyword>
<sequence length="1935" mass="215004">MASTASQGAGAVGGEGVLQQLISWYSNIPSIHMDIHGDFAGSELFLVEGDALVRHALTSAATAGAAVDMENGWQILHAVATVETFLANLKKRGCRFQVVFFDSHKQLSVPSQPISNSENRYKYLVARESILQHLLSNAGSEHSEKAVYTFDNTTDGDFDKFLDKQRPYFIMCHDHGLSPPPVSVPPAIYETGTKLDSDNGAIPEASEDTEKTILLSFIWHVMNLGYTVGLINEVEFLDSKVFTHIVAPFDIEQIKSLFCNLTSSIPTLAEPPHRASSNSKSLLTTESIKELTAVETLTVLGLRDLWLEADGYKGILAKYGARYLLHTALLTDLSLGQRHLPSISFAEGDKEVAGFLEVLGGEFLELLKDKEVTSELRKRKGDFGDFVDGRLFRNVVASSVSESLHELLEQCPEQTREHYKVLRSALLDVTEQQFPLLEDKLDLQVIFLDPLPQPNPDTLQVLPFSNPVFEQYIKDVNLPTDTTSPYQTRYEKTLYETSISDAAMRKLKRGKSGPTENYRPSEKKKWWQLKGEQIYQADMLKYALSLSGSGGVGLAPERIITASPSDRKKIEAAPTPSTSDKKEIAGKNKNLKANPKGGAKASKATEIKAANAALMAAKAGKKAPDAWKQCYTTEIASCRTDRARVVVLDNFIQKSTDENYKVEARLFKCSYLFNIWKDEYCSATDRAKEGYEIVALLFSEATKIMTSSALTKQIRAHIDALFSALGFSPLSVSEGAPALPSISLTITPPPVPTGATASKTRIGMTSLEFQLQYCGPYMDRNLDSSTDSRVRFRPDRWQVDVLDALDADKSVFVVAPTSAGKTFIAYYAMEKIIRYSDDDILVYVAPTKALVNQIAAELQARFAKEYPKQIGKTVWAIHTGDYSINNPQKCQILVTVPHILQIMLLSPAHATTWTPRVKRIILDEVHCIGQSEDGAVWEQLLLLAPCPIIALSATVGNPGEFHQWLQVTQAGLQWKGTSEKRDKGSGVEVVMIHHKHRYNNLRTFYYKGLTDQVQKPFEGLEQPKAYALGLADLESSKSFKHLHPVAALGDDAGSGIPEDLSLESRDCFALYKVMEKVQTKEYPLPAKLVPDKAWFPEVVRKADVIVWESELKQVLKEWMVNAKPQFLEVVKLLRGEDAGTEKAEGQSQSAGAVGEVQKQEMDDGAEAESEQVEPEESNQLVLSGKQLSPAQERAINETLDLLSKLHTLNALPALLFSYDRSMCDTLCLRLVKQLVKHEKRWRENSKEWKKKVTEKELYMKRKEEADRRSGKVKKVVKKKGGDDEQDDIKEQKDMDSRGDDAFAAIAAFDPEAPSEQFSFAGRRNISKEDLEVDLIKLKRAEVGDDFIEGLRRGVGVHHAGLSRPLRECVERLFRKGYLRVVIATGTLSLGINMPCATVVFVTDDVSLTPLNFRQAAGRAGRRGFDLLGNVIFHGLPSERTRRLINSNLPSLMGHFPTSTTLILRLFTLLHGSNNAPSAISTVNSLLSQTRISLDSGGGDFRDQVIYHIRFSIEYLRRMNLLSSTGEPTNFAALTAHLYYTEPSNFLFNVLMREGVFHTICAPLSVPSKENVDPETLTLEVNRKLLIVLAHIFGRVPFRKSDNVELWGANSKSVVLLPDLPQDAAEVLRKHNEESLKVFSKYVVAYAARHKKGKKADILPYSERAFGAKIEVPTPQFLKPLEPVYARSPFMALSGYTDAFTSIPELASTCRDDILLEASGLPYLAVDGVRLNAYIYDFLQHGSLNELVVANHIRKGEIWYMLNDFSMALATIITTLKNLVKVGPEGEIRMGDVAVGRGIGEDILEEIIAAAETDTGGNVTTPSSTKLPIGRKKPKASWDDEDARDVVTNSSLGPDGDDEGDEDEEIFGDEEGDTDRQALLKVLKGFVNLQQEFNDKFRATFATKKDAQRARRKLLDAQRAANPTAVKEKKPRLRLR</sequence>
<dbReference type="Gene3D" id="3.40.50.300">
    <property type="entry name" value="P-loop containing nucleotide triphosphate hydrolases"/>
    <property type="match status" value="2"/>
</dbReference>
<dbReference type="InterPro" id="IPR059032">
    <property type="entry name" value="WHD_DDX60"/>
</dbReference>
<dbReference type="GO" id="GO:0003676">
    <property type="term" value="F:nucleic acid binding"/>
    <property type="evidence" value="ECO:0007669"/>
    <property type="project" value="InterPro"/>
</dbReference>
<dbReference type="InterPro" id="IPR001650">
    <property type="entry name" value="Helicase_C-like"/>
</dbReference>
<evidence type="ECO:0000259" key="7">
    <source>
        <dbReference type="PROSITE" id="PS51194"/>
    </source>
</evidence>
<keyword evidence="2 8" id="KW-0378">Hydrolase</keyword>
<dbReference type="Proteomes" id="UP000267821">
    <property type="component" value="Unassembled WGS sequence"/>
</dbReference>
<feature type="compositionally biased region" description="Acidic residues" evidence="5">
    <location>
        <begin position="1162"/>
        <end position="1176"/>
    </location>
</feature>
<accession>A0A3N4LQD9</accession>
<dbReference type="GO" id="GO:0004386">
    <property type="term" value="F:helicase activity"/>
    <property type="evidence" value="ECO:0007669"/>
    <property type="project" value="UniProtKB-KW"/>
</dbReference>
<feature type="domain" description="Helicase ATP-binding" evidence="6">
    <location>
        <begin position="802"/>
        <end position="973"/>
    </location>
</feature>
<evidence type="ECO:0000256" key="1">
    <source>
        <dbReference type="ARBA" id="ARBA00022741"/>
    </source>
</evidence>
<dbReference type="InParanoid" id="A0A3N4LQD9"/>
<evidence type="ECO:0000256" key="2">
    <source>
        <dbReference type="ARBA" id="ARBA00022801"/>
    </source>
</evidence>
<feature type="region of interest" description="Disordered" evidence="5">
    <location>
        <begin position="563"/>
        <end position="600"/>
    </location>
</feature>
<evidence type="ECO:0000313" key="8">
    <source>
        <dbReference type="EMBL" id="RPB25137.1"/>
    </source>
</evidence>
<dbReference type="GO" id="GO:0005524">
    <property type="term" value="F:ATP binding"/>
    <property type="evidence" value="ECO:0007669"/>
    <property type="project" value="UniProtKB-KW"/>
</dbReference>
<dbReference type="InterPro" id="IPR055124">
    <property type="entry name" value="PIN-like_DDX60"/>
</dbReference>
<feature type="region of interest" description="Disordered" evidence="5">
    <location>
        <begin position="1140"/>
        <end position="1179"/>
    </location>
</feature>
<keyword evidence="3" id="KW-0347">Helicase</keyword>
<dbReference type="SMART" id="SM00487">
    <property type="entry name" value="DEXDc"/>
    <property type="match status" value="1"/>
</dbReference>
<reference evidence="8 9" key="1">
    <citation type="journal article" date="2018" name="Nat. Ecol. Evol.">
        <title>Pezizomycetes genomes reveal the molecular basis of ectomycorrhizal truffle lifestyle.</title>
        <authorList>
            <person name="Murat C."/>
            <person name="Payen T."/>
            <person name="Noel B."/>
            <person name="Kuo A."/>
            <person name="Morin E."/>
            <person name="Chen J."/>
            <person name="Kohler A."/>
            <person name="Krizsan K."/>
            <person name="Balestrini R."/>
            <person name="Da Silva C."/>
            <person name="Montanini B."/>
            <person name="Hainaut M."/>
            <person name="Levati E."/>
            <person name="Barry K.W."/>
            <person name="Belfiori B."/>
            <person name="Cichocki N."/>
            <person name="Clum A."/>
            <person name="Dockter R.B."/>
            <person name="Fauchery L."/>
            <person name="Guy J."/>
            <person name="Iotti M."/>
            <person name="Le Tacon F."/>
            <person name="Lindquist E.A."/>
            <person name="Lipzen A."/>
            <person name="Malagnac F."/>
            <person name="Mello A."/>
            <person name="Molinier V."/>
            <person name="Miyauchi S."/>
            <person name="Poulain J."/>
            <person name="Riccioni C."/>
            <person name="Rubini A."/>
            <person name="Sitrit Y."/>
            <person name="Splivallo R."/>
            <person name="Traeger S."/>
            <person name="Wang M."/>
            <person name="Zifcakova L."/>
            <person name="Wipf D."/>
            <person name="Zambonelli A."/>
            <person name="Paolocci F."/>
            <person name="Nowrousian M."/>
            <person name="Ottonello S."/>
            <person name="Baldrian P."/>
            <person name="Spatafora J.W."/>
            <person name="Henrissat B."/>
            <person name="Nagy L.G."/>
            <person name="Aury J.M."/>
            <person name="Wincker P."/>
            <person name="Grigoriev I.V."/>
            <person name="Bonfante P."/>
            <person name="Martin F.M."/>
        </authorList>
    </citation>
    <scope>NUCLEOTIDE SEQUENCE [LARGE SCALE GENOMIC DNA]</scope>
    <source>
        <strain evidence="8 9">ATCC MYA-4762</strain>
    </source>
</reference>
<dbReference type="SMART" id="SM00490">
    <property type="entry name" value="HELICc"/>
    <property type="match status" value="1"/>
</dbReference>
<dbReference type="Pfam" id="PF23002">
    <property type="entry name" value="PIN-like_DDX60"/>
    <property type="match status" value="1"/>
</dbReference>
<evidence type="ECO:0000256" key="5">
    <source>
        <dbReference type="SAM" id="MobiDB-lite"/>
    </source>
</evidence>
<evidence type="ECO:0000256" key="4">
    <source>
        <dbReference type="ARBA" id="ARBA00022840"/>
    </source>
</evidence>
<dbReference type="Pfam" id="PF26076">
    <property type="entry name" value="WHD_DDX60"/>
    <property type="match status" value="1"/>
</dbReference>
<organism evidence="8 9">
    <name type="scientific">Terfezia boudieri ATCC MYA-4762</name>
    <dbReference type="NCBI Taxonomy" id="1051890"/>
    <lineage>
        <taxon>Eukaryota</taxon>
        <taxon>Fungi</taxon>
        <taxon>Dikarya</taxon>
        <taxon>Ascomycota</taxon>
        <taxon>Pezizomycotina</taxon>
        <taxon>Pezizomycetes</taxon>
        <taxon>Pezizales</taxon>
        <taxon>Pezizaceae</taxon>
        <taxon>Terfezia</taxon>
    </lineage>
</organism>
<dbReference type="Pfam" id="PF00271">
    <property type="entry name" value="Helicase_C"/>
    <property type="match status" value="1"/>
</dbReference>
<dbReference type="SUPFAM" id="SSF52540">
    <property type="entry name" value="P-loop containing nucleoside triphosphate hydrolases"/>
    <property type="match status" value="1"/>
</dbReference>
<dbReference type="InterPro" id="IPR014001">
    <property type="entry name" value="Helicase_ATP-bd"/>
</dbReference>
<feature type="region of interest" description="Disordered" evidence="5">
    <location>
        <begin position="1813"/>
        <end position="1871"/>
    </location>
</feature>
<dbReference type="InterPro" id="IPR011545">
    <property type="entry name" value="DEAD/DEAH_box_helicase_dom"/>
</dbReference>
<dbReference type="FunFam" id="3.40.50.300:FF:001039">
    <property type="entry name" value="ATP-dependent RNA helicase DDX60"/>
    <property type="match status" value="1"/>
</dbReference>
<feature type="compositionally biased region" description="Polar residues" evidence="5">
    <location>
        <begin position="1816"/>
        <end position="1825"/>
    </location>
</feature>
<dbReference type="InterPro" id="IPR052431">
    <property type="entry name" value="SKI2_subfamily_helicases"/>
</dbReference>
<keyword evidence="4" id="KW-0067">ATP-binding</keyword>
<dbReference type="GO" id="GO:0005737">
    <property type="term" value="C:cytoplasm"/>
    <property type="evidence" value="ECO:0007669"/>
    <property type="project" value="TreeGrafter"/>
</dbReference>
<feature type="domain" description="Helicase C-terminal" evidence="7">
    <location>
        <begin position="1324"/>
        <end position="1463"/>
    </location>
</feature>
<feature type="compositionally biased region" description="Acidic residues" evidence="5">
    <location>
        <begin position="1854"/>
        <end position="1871"/>
    </location>
</feature>
<dbReference type="InterPro" id="IPR027417">
    <property type="entry name" value="P-loop_NTPase"/>
</dbReference>
<dbReference type="PROSITE" id="PS51192">
    <property type="entry name" value="HELICASE_ATP_BIND_1"/>
    <property type="match status" value="1"/>
</dbReference>
<proteinExistence type="predicted"/>
<dbReference type="OrthoDB" id="2320933at2759"/>
<feature type="region of interest" description="Disordered" evidence="5">
    <location>
        <begin position="1269"/>
        <end position="1295"/>
    </location>
</feature>
<protein>
    <submittedName>
        <fullName evidence="8">P-loop containing nucleoside triphosphate hydrolase protein</fullName>
    </submittedName>
</protein>
<evidence type="ECO:0000256" key="3">
    <source>
        <dbReference type="ARBA" id="ARBA00022806"/>
    </source>
</evidence>
<dbReference type="PANTHER" id="PTHR44533:SF4">
    <property type="entry name" value="DEAD_H RNA HELICASE, PUTATIVE-RELATED"/>
    <property type="match status" value="1"/>
</dbReference>
<dbReference type="Pfam" id="PF00270">
    <property type="entry name" value="DEAD"/>
    <property type="match status" value="1"/>
</dbReference>
<dbReference type="STRING" id="1051890.A0A3N4LQD9"/>